<dbReference type="PANTHER" id="PTHR45024">
    <property type="entry name" value="DEHYDROGENASES, SHORT CHAIN"/>
    <property type="match status" value="1"/>
</dbReference>
<keyword evidence="6" id="KW-1185">Reference proteome</keyword>
<dbReference type="InterPro" id="IPR051687">
    <property type="entry name" value="Peroxisomal_Beta-Oxidation"/>
</dbReference>
<evidence type="ECO:0000256" key="2">
    <source>
        <dbReference type="ARBA" id="ARBA00023002"/>
    </source>
</evidence>
<dbReference type="PANTHER" id="PTHR45024:SF2">
    <property type="entry name" value="SCP2 DOMAIN-CONTAINING PROTEIN"/>
    <property type="match status" value="1"/>
</dbReference>
<name>A0A5E4CM71_MARMO</name>
<dbReference type="SUPFAM" id="SSF54637">
    <property type="entry name" value="Thioesterase/thiol ester dehydrase-isomerase"/>
    <property type="match status" value="1"/>
</dbReference>
<feature type="domain" description="Peroxisomal multifunctional enzyme type 2-like N-terminal" evidence="4">
    <location>
        <begin position="28"/>
        <end position="94"/>
    </location>
</feature>
<evidence type="ECO:0000256" key="1">
    <source>
        <dbReference type="ARBA" id="ARBA00006484"/>
    </source>
</evidence>
<reference evidence="5" key="1">
    <citation type="submission" date="2019-04" db="EMBL/GenBank/DDBJ databases">
        <authorList>
            <person name="Alioto T."/>
            <person name="Alioto T."/>
        </authorList>
    </citation>
    <scope>NUCLEOTIDE SEQUENCE [LARGE SCALE GENOMIC DNA]</scope>
</reference>
<dbReference type="EMBL" id="CABDUW010001620">
    <property type="protein sequence ID" value="VTJ82994.1"/>
    <property type="molecule type" value="Genomic_DNA"/>
</dbReference>
<dbReference type="AlphaFoldDB" id="A0A5E4CM71"/>
<proteinExistence type="inferred from homology"/>
<evidence type="ECO:0000313" key="6">
    <source>
        <dbReference type="Proteomes" id="UP000335636"/>
    </source>
</evidence>
<evidence type="ECO:0000313" key="5">
    <source>
        <dbReference type="EMBL" id="VTJ82994.1"/>
    </source>
</evidence>
<gene>
    <name evidence="5" type="ORF">MONAX_5E036360</name>
</gene>
<dbReference type="Gene3D" id="3.10.129.10">
    <property type="entry name" value="Hotdog Thioesterase"/>
    <property type="match status" value="1"/>
</dbReference>
<evidence type="ECO:0000256" key="3">
    <source>
        <dbReference type="SAM" id="MobiDB-lite"/>
    </source>
</evidence>
<dbReference type="Proteomes" id="UP000335636">
    <property type="component" value="Unassembled WGS sequence"/>
</dbReference>
<feature type="region of interest" description="Disordered" evidence="3">
    <location>
        <begin position="1"/>
        <end position="23"/>
    </location>
</feature>
<keyword evidence="2" id="KW-0560">Oxidoreductase</keyword>
<dbReference type="InterPro" id="IPR054357">
    <property type="entry name" value="MFE-2_N"/>
</dbReference>
<comment type="similarity">
    <text evidence="1">Belongs to the short-chain dehydrogenases/reductases (SDR) family.</text>
</comment>
<accession>A0A5E4CM71</accession>
<evidence type="ECO:0000259" key="4">
    <source>
        <dbReference type="Pfam" id="PF22622"/>
    </source>
</evidence>
<sequence length="108" mass="11960">MSHSEQHPEVSASCISDMERLSSQKTEKSNLMLFKLEDTRKGNTPFFHMGKLKCEAVVADVLDKGSGVVILMDVYSYSGKELICYNQFSLFLVGSGGFGGKRTSEKLK</sequence>
<comment type="caution">
    <text evidence="5">The sequence shown here is derived from an EMBL/GenBank/DDBJ whole genome shotgun (WGS) entry which is preliminary data.</text>
</comment>
<feature type="non-terminal residue" evidence="5">
    <location>
        <position position="108"/>
    </location>
</feature>
<dbReference type="InterPro" id="IPR029069">
    <property type="entry name" value="HotDog_dom_sf"/>
</dbReference>
<dbReference type="GO" id="GO:0016491">
    <property type="term" value="F:oxidoreductase activity"/>
    <property type="evidence" value="ECO:0007669"/>
    <property type="project" value="UniProtKB-KW"/>
</dbReference>
<dbReference type="Pfam" id="PF22622">
    <property type="entry name" value="MFE-2_hydrat-2_N"/>
    <property type="match status" value="1"/>
</dbReference>
<protein>
    <recommendedName>
        <fullName evidence="4">Peroxisomal multifunctional enzyme type 2-like N-terminal domain-containing protein</fullName>
    </recommendedName>
</protein>
<organism evidence="5 6">
    <name type="scientific">Marmota monax</name>
    <name type="common">Woodchuck</name>
    <dbReference type="NCBI Taxonomy" id="9995"/>
    <lineage>
        <taxon>Eukaryota</taxon>
        <taxon>Metazoa</taxon>
        <taxon>Chordata</taxon>
        <taxon>Craniata</taxon>
        <taxon>Vertebrata</taxon>
        <taxon>Euteleostomi</taxon>
        <taxon>Mammalia</taxon>
        <taxon>Eutheria</taxon>
        <taxon>Euarchontoglires</taxon>
        <taxon>Glires</taxon>
        <taxon>Rodentia</taxon>
        <taxon>Sciuromorpha</taxon>
        <taxon>Sciuridae</taxon>
        <taxon>Xerinae</taxon>
        <taxon>Marmotini</taxon>
        <taxon>Marmota</taxon>
    </lineage>
</organism>